<reference evidence="2 3" key="1">
    <citation type="journal article" date="2019" name="Commun. Biol.">
        <title>The bagworm genome reveals a unique fibroin gene that provides high tensile strength.</title>
        <authorList>
            <person name="Kono N."/>
            <person name="Nakamura H."/>
            <person name="Ohtoshi R."/>
            <person name="Tomita M."/>
            <person name="Numata K."/>
            <person name="Arakawa K."/>
        </authorList>
    </citation>
    <scope>NUCLEOTIDE SEQUENCE [LARGE SCALE GENOMIC DNA]</scope>
</reference>
<evidence type="ECO:0000313" key="2">
    <source>
        <dbReference type="EMBL" id="GBP77794.1"/>
    </source>
</evidence>
<evidence type="ECO:0000256" key="1">
    <source>
        <dbReference type="SAM" id="MobiDB-lite"/>
    </source>
</evidence>
<feature type="compositionally biased region" description="Low complexity" evidence="1">
    <location>
        <begin position="57"/>
        <end position="67"/>
    </location>
</feature>
<dbReference type="Proteomes" id="UP000299102">
    <property type="component" value="Unassembled WGS sequence"/>
</dbReference>
<accession>A0A4C1YSH4</accession>
<keyword evidence="3" id="KW-1185">Reference proteome</keyword>
<organism evidence="2 3">
    <name type="scientific">Eumeta variegata</name>
    <name type="common">Bagworm moth</name>
    <name type="synonym">Eumeta japonica</name>
    <dbReference type="NCBI Taxonomy" id="151549"/>
    <lineage>
        <taxon>Eukaryota</taxon>
        <taxon>Metazoa</taxon>
        <taxon>Ecdysozoa</taxon>
        <taxon>Arthropoda</taxon>
        <taxon>Hexapoda</taxon>
        <taxon>Insecta</taxon>
        <taxon>Pterygota</taxon>
        <taxon>Neoptera</taxon>
        <taxon>Endopterygota</taxon>
        <taxon>Lepidoptera</taxon>
        <taxon>Glossata</taxon>
        <taxon>Ditrysia</taxon>
        <taxon>Tineoidea</taxon>
        <taxon>Psychidae</taxon>
        <taxon>Oiketicinae</taxon>
        <taxon>Eumeta</taxon>
    </lineage>
</organism>
<gene>
    <name evidence="2" type="ORF">EVAR_51838_1</name>
</gene>
<evidence type="ECO:0000313" key="3">
    <source>
        <dbReference type="Proteomes" id="UP000299102"/>
    </source>
</evidence>
<dbReference type="EMBL" id="BGZK01001347">
    <property type="protein sequence ID" value="GBP77794.1"/>
    <property type="molecule type" value="Genomic_DNA"/>
</dbReference>
<protein>
    <submittedName>
        <fullName evidence="2">Uncharacterized protein</fullName>
    </submittedName>
</protein>
<feature type="region of interest" description="Disordered" evidence="1">
    <location>
        <begin position="44"/>
        <end position="67"/>
    </location>
</feature>
<comment type="caution">
    <text evidence="2">The sequence shown here is derived from an EMBL/GenBank/DDBJ whole genome shotgun (WGS) entry which is preliminary data.</text>
</comment>
<dbReference type="AlphaFoldDB" id="A0A4C1YSH4"/>
<proteinExistence type="predicted"/>
<name>A0A4C1YSH4_EUMVA</name>
<sequence>MDLTQTNFWTNCRMGFYSPHRAGAYDPPTIFLLQVEGLSAKTSEQAQRSCARPLSSPRRPAGTAGTAGLARAVLRTPRVNMNKRGKAIKH</sequence>